<proteinExistence type="inferred from homology"/>
<comment type="similarity">
    <text evidence="1">Belongs to the ATG10 family.</text>
</comment>
<keyword evidence="4" id="KW-0833">Ubl conjugation pathway</keyword>
<evidence type="ECO:0000256" key="6">
    <source>
        <dbReference type="ARBA" id="ARBA00023006"/>
    </source>
</evidence>
<dbReference type="OrthoDB" id="4089664at2759"/>
<sequence length="207" mass="23255">MLTRSEFDRACKDLIAKYASISHSLATSPMKGWSWNEHSSVSGFGYMSRDVTRLKRVPSIDDPDFCMSDTAEPDEATMNTSIEHEIFTCRQYIVFSATFQVPCFYFNVYNSGGTPLSLDGMLETTLFRPYVVESTDRTSFSIGQHRAPFPLLSQGDHPTLGTPCWYFHPCETEVAVGELMAEKSESNTSDLIETWICVLGSVVDLRI</sequence>
<keyword evidence="5" id="KW-0653">Protein transport</keyword>
<accession>A0A4V4HJ02</accession>
<evidence type="ECO:0000256" key="7">
    <source>
        <dbReference type="ARBA" id="ARBA00029833"/>
    </source>
</evidence>
<evidence type="ECO:0000313" key="9">
    <source>
        <dbReference type="Proteomes" id="UP000297245"/>
    </source>
</evidence>
<dbReference type="GO" id="GO:0061651">
    <property type="term" value="F:Atg12 conjugating enzyme activity"/>
    <property type="evidence" value="ECO:0007669"/>
    <property type="project" value="TreeGrafter"/>
</dbReference>
<protein>
    <recommendedName>
        <fullName evidence="2">Ubiquitin-like-conjugating enzyme ATG10</fullName>
    </recommendedName>
    <alternativeName>
        <fullName evidence="7">Autophagy-related protein 10</fullName>
    </alternativeName>
</protein>
<keyword evidence="9" id="KW-1185">Reference proteome</keyword>
<dbReference type="GO" id="GO:0005829">
    <property type="term" value="C:cytosol"/>
    <property type="evidence" value="ECO:0007669"/>
    <property type="project" value="TreeGrafter"/>
</dbReference>
<dbReference type="GO" id="GO:0000422">
    <property type="term" value="P:autophagy of mitochondrion"/>
    <property type="evidence" value="ECO:0007669"/>
    <property type="project" value="TreeGrafter"/>
</dbReference>
<reference evidence="8 9" key="1">
    <citation type="journal article" date="2019" name="Nat. Ecol. Evol.">
        <title>Megaphylogeny resolves global patterns of mushroom evolution.</title>
        <authorList>
            <person name="Varga T."/>
            <person name="Krizsan K."/>
            <person name="Foldi C."/>
            <person name="Dima B."/>
            <person name="Sanchez-Garcia M."/>
            <person name="Sanchez-Ramirez S."/>
            <person name="Szollosi G.J."/>
            <person name="Szarkandi J.G."/>
            <person name="Papp V."/>
            <person name="Albert L."/>
            <person name="Andreopoulos W."/>
            <person name="Angelini C."/>
            <person name="Antonin V."/>
            <person name="Barry K.W."/>
            <person name="Bougher N.L."/>
            <person name="Buchanan P."/>
            <person name="Buyck B."/>
            <person name="Bense V."/>
            <person name="Catcheside P."/>
            <person name="Chovatia M."/>
            <person name="Cooper J."/>
            <person name="Damon W."/>
            <person name="Desjardin D."/>
            <person name="Finy P."/>
            <person name="Geml J."/>
            <person name="Haridas S."/>
            <person name="Hughes K."/>
            <person name="Justo A."/>
            <person name="Karasinski D."/>
            <person name="Kautmanova I."/>
            <person name="Kiss B."/>
            <person name="Kocsube S."/>
            <person name="Kotiranta H."/>
            <person name="LaButti K.M."/>
            <person name="Lechner B.E."/>
            <person name="Liimatainen K."/>
            <person name="Lipzen A."/>
            <person name="Lukacs Z."/>
            <person name="Mihaltcheva S."/>
            <person name="Morgado L.N."/>
            <person name="Niskanen T."/>
            <person name="Noordeloos M.E."/>
            <person name="Ohm R.A."/>
            <person name="Ortiz-Santana B."/>
            <person name="Ovrebo C."/>
            <person name="Racz N."/>
            <person name="Riley R."/>
            <person name="Savchenko A."/>
            <person name="Shiryaev A."/>
            <person name="Soop K."/>
            <person name="Spirin V."/>
            <person name="Szebenyi C."/>
            <person name="Tomsovsky M."/>
            <person name="Tulloss R.E."/>
            <person name="Uehling J."/>
            <person name="Grigoriev I.V."/>
            <person name="Vagvolgyi C."/>
            <person name="Papp T."/>
            <person name="Martin F.M."/>
            <person name="Miettinen O."/>
            <person name="Hibbett D.S."/>
            <person name="Nagy L.G."/>
        </authorList>
    </citation>
    <scope>NUCLEOTIDE SEQUENCE [LARGE SCALE GENOMIC DNA]</scope>
    <source>
        <strain evidence="8 9">CBS 962.96</strain>
    </source>
</reference>
<dbReference type="PANTHER" id="PTHR14957:SF1">
    <property type="entry name" value="UBIQUITIN-LIKE-CONJUGATING ENZYME ATG10"/>
    <property type="match status" value="1"/>
</dbReference>
<dbReference type="PANTHER" id="PTHR14957">
    <property type="entry name" value="UBIQUITIN-LIKE-CONJUGATING ENZYME ATG10"/>
    <property type="match status" value="1"/>
</dbReference>
<evidence type="ECO:0000256" key="3">
    <source>
        <dbReference type="ARBA" id="ARBA00022679"/>
    </source>
</evidence>
<keyword evidence="3" id="KW-0808">Transferase</keyword>
<evidence type="ECO:0000313" key="8">
    <source>
        <dbReference type="EMBL" id="THV08636.1"/>
    </source>
</evidence>
<evidence type="ECO:0000256" key="5">
    <source>
        <dbReference type="ARBA" id="ARBA00022927"/>
    </source>
</evidence>
<dbReference type="EMBL" id="ML179035">
    <property type="protein sequence ID" value="THV08636.1"/>
    <property type="molecule type" value="Genomic_DNA"/>
</dbReference>
<keyword evidence="6" id="KW-0072">Autophagy</keyword>
<dbReference type="InterPro" id="IPR007135">
    <property type="entry name" value="Atg3/Atg10"/>
</dbReference>
<organism evidence="8 9">
    <name type="scientific">Dendrothele bispora (strain CBS 962.96)</name>
    <dbReference type="NCBI Taxonomy" id="1314807"/>
    <lineage>
        <taxon>Eukaryota</taxon>
        <taxon>Fungi</taxon>
        <taxon>Dikarya</taxon>
        <taxon>Basidiomycota</taxon>
        <taxon>Agaricomycotina</taxon>
        <taxon>Agaricomycetes</taxon>
        <taxon>Agaricomycetidae</taxon>
        <taxon>Agaricales</taxon>
        <taxon>Agaricales incertae sedis</taxon>
        <taxon>Dendrothele</taxon>
    </lineage>
</organism>
<dbReference type="GO" id="GO:0015031">
    <property type="term" value="P:protein transport"/>
    <property type="evidence" value="ECO:0007669"/>
    <property type="project" value="UniProtKB-KW"/>
</dbReference>
<dbReference type="GO" id="GO:0000045">
    <property type="term" value="P:autophagosome assembly"/>
    <property type="evidence" value="ECO:0007669"/>
    <property type="project" value="TreeGrafter"/>
</dbReference>
<keyword evidence="5" id="KW-0813">Transport</keyword>
<evidence type="ECO:0000256" key="2">
    <source>
        <dbReference type="ARBA" id="ARBA00021099"/>
    </source>
</evidence>
<dbReference type="GO" id="GO:0032446">
    <property type="term" value="P:protein modification by small protein conjugation"/>
    <property type="evidence" value="ECO:0007669"/>
    <property type="project" value="TreeGrafter"/>
</dbReference>
<dbReference type="Proteomes" id="UP000297245">
    <property type="component" value="Unassembled WGS sequence"/>
</dbReference>
<name>A0A4V4HJ02_DENBC</name>
<dbReference type="AlphaFoldDB" id="A0A4V4HJ02"/>
<dbReference type="Gene3D" id="3.30.1460.50">
    <property type="match status" value="1"/>
</dbReference>
<dbReference type="Pfam" id="PF03987">
    <property type="entry name" value="Autophagy_act_C"/>
    <property type="match status" value="1"/>
</dbReference>
<evidence type="ECO:0000256" key="4">
    <source>
        <dbReference type="ARBA" id="ARBA00022786"/>
    </source>
</evidence>
<evidence type="ECO:0000256" key="1">
    <source>
        <dbReference type="ARBA" id="ARBA00005696"/>
    </source>
</evidence>
<gene>
    <name evidence="8" type="ORF">K435DRAFT_959174</name>
</gene>